<evidence type="ECO:0000259" key="7">
    <source>
        <dbReference type="Pfam" id="PF10035"/>
    </source>
</evidence>
<dbReference type="PANTHER" id="PTHR33545:SF3">
    <property type="entry name" value="UPF0750 MEMBRANE PROTEIN YQFU"/>
    <property type="match status" value="1"/>
</dbReference>
<evidence type="ECO:0000256" key="4">
    <source>
        <dbReference type="ARBA" id="ARBA00022989"/>
    </source>
</evidence>
<evidence type="ECO:0000256" key="6">
    <source>
        <dbReference type="SAM" id="Phobius"/>
    </source>
</evidence>
<dbReference type="eggNOG" id="COG1284">
    <property type="taxonomic scope" value="Bacteria"/>
</dbReference>
<evidence type="ECO:0000256" key="5">
    <source>
        <dbReference type="ARBA" id="ARBA00023136"/>
    </source>
</evidence>
<dbReference type="InterPro" id="IPR051461">
    <property type="entry name" value="UPF0750_membrane"/>
</dbReference>
<organism evidence="8 9">
    <name type="scientific">Filifactor alocis (strain ATCC 35896 / CCUG 47790 / D40 B5)</name>
    <name type="common">Fusobacterium alocis</name>
    <dbReference type="NCBI Taxonomy" id="546269"/>
    <lineage>
        <taxon>Bacteria</taxon>
        <taxon>Bacillati</taxon>
        <taxon>Bacillota</taxon>
        <taxon>Clostridia</taxon>
        <taxon>Peptostreptococcales</taxon>
        <taxon>Filifactoraceae</taxon>
        <taxon>Filifactor</taxon>
    </lineage>
</organism>
<protein>
    <recommendedName>
        <fullName evidence="7">DUF2179 domain-containing protein</fullName>
    </recommendedName>
</protein>
<keyword evidence="5 6" id="KW-0472">Membrane</keyword>
<keyword evidence="4 6" id="KW-1133">Transmembrane helix</keyword>
<feature type="transmembrane region" description="Helical" evidence="6">
    <location>
        <begin position="12"/>
        <end position="33"/>
    </location>
</feature>
<dbReference type="GO" id="GO:0005886">
    <property type="term" value="C:plasma membrane"/>
    <property type="evidence" value="ECO:0007669"/>
    <property type="project" value="UniProtKB-SubCell"/>
</dbReference>
<proteinExistence type="predicted"/>
<keyword evidence="3 6" id="KW-0812">Transmembrane</keyword>
<dbReference type="PIRSF" id="PIRSF006483">
    <property type="entry name" value="Membrane_protein_YitT"/>
    <property type="match status" value="1"/>
</dbReference>
<dbReference type="Pfam" id="PF02588">
    <property type="entry name" value="YitT_membrane"/>
    <property type="match status" value="1"/>
</dbReference>
<evidence type="ECO:0000313" key="9">
    <source>
        <dbReference type="Proteomes" id="UP000007468"/>
    </source>
</evidence>
<dbReference type="CDD" id="cd16380">
    <property type="entry name" value="YitT_C"/>
    <property type="match status" value="1"/>
</dbReference>
<evidence type="ECO:0000256" key="2">
    <source>
        <dbReference type="ARBA" id="ARBA00022475"/>
    </source>
</evidence>
<evidence type="ECO:0000313" key="8">
    <source>
        <dbReference type="EMBL" id="EFE29064.2"/>
    </source>
</evidence>
<dbReference type="Gene3D" id="3.30.70.120">
    <property type="match status" value="1"/>
</dbReference>
<dbReference type="AlphaFoldDB" id="D6GQL1"/>
<evidence type="ECO:0000256" key="1">
    <source>
        <dbReference type="ARBA" id="ARBA00004651"/>
    </source>
</evidence>
<evidence type="ECO:0000256" key="3">
    <source>
        <dbReference type="ARBA" id="ARBA00022692"/>
    </source>
</evidence>
<reference evidence="9" key="1">
    <citation type="submission" date="2010-12" db="EMBL/GenBank/DDBJ databases">
        <title>The genome sequence of Filifactor alocis strain ATCC 35896.</title>
        <authorList>
            <consortium name="The Broad Institute Genome Sequencing Platform"/>
            <person name="Ward D."/>
            <person name="Earl A."/>
            <person name="Feldgarden M."/>
            <person name="Young S.K."/>
            <person name="Gargeya S."/>
            <person name="Zeng Q."/>
            <person name="Alvarado L."/>
            <person name="Berlin A."/>
            <person name="Bochicchio J."/>
            <person name="Chapman S.B."/>
            <person name="Chen Z."/>
            <person name="Freedman E."/>
            <person name="Gellesch M."/>
            <person name="Goldberg J."/>
            <person name="Griggs A."/>
            <person name="Gujja S."/>
            <person name="Heilman E."/>
            <person name="Heiman D."/>
            <person name="Howarth C."/>
            <person name="Mehta T."/>
            <person name="Neiman D."/>
            <person name="Pearson M."/>
            <person name="Roberts A."/>
            <person name="Saif S."/>
            <person name="Shea T."/>
            <person name="Shenoy N."/>
            <person name="Sisk P."/>
            <person name="Stolte C."/>
            <person name="Sykes S."/>
            <person name="White J."/>
            <person name="Yandava C."/>
            <person name="Izard J."/>
            <person name="Blanton J.M."/>
            <person name="Baranova O.V."/>
            <person name="Tanner A.C."/>
            <person name="Dewhirst F.E."/>
            <person name="Haas B."/>
            <person name="Nusbaum C."/>
            <person name="Birren B."/>
        </authorList>
    </citation>
    <scope>NUCLEOTIDE SEQUENCE [LARGE SCALE GENOMIC DNA]</scope>
    <source>
        <strain evidence="9">ATCC 35896 / D40 B5</strain>
    </source>
</reference>
<dbReference type="KEGG" id="faa:HMPREF0389_00986"/>
<comment type="subcellular location">
    <subcellularLocation>
        <location evidence="1">Cell membrane</location>
        <topology evidence="1">Multi-pass membrane protein</topology>
    </subcellularLocation>
</comment>
<accession>D6GQL1</accession>
<keyword evidence="9" id="KW-1185">Reference proteome</keyword>
<dbReference type="InterPro" id="IPR015867">
    <property type="entry name" value="N-reg_PII/ATP_PRibTrfase_C"/>
</dbReference>
<dbReference type="Pfam" id="PF10035">
    <property type="entry name" value="DUF2179"/>
    <property type="match status" value="1"/>
</dbReference>
<dbReference type="HOGENOM" id="CLU_063199_1_1_9"/>
<feature type="transmembrane region" description="Helical" evidence="6">
    <location>
        <begin position="118"/>
        <end position="141"/>
    </location>
</feature>
<dbReference type="InterPro" id="IPR003740">
    <property type="entry name" value="YitT"/>
</dbReference>
<sequence>MNKKKKKGMSFLNSLIGIYVGTMILGMGIVWFLSPVGLVTGGVSGLAIAIEATTKKIFGFGIPLWATTLACNIPLFIISVYQRGFSYGRNSMISVGLLSLHLWFLRLFVNPFPIGEDLFIAGVFGGVFLGVGIGLVLRSGGTTGGSDMLAMIIRYKNPRFPINRLMLIIDGLIIGFGMTIFGVYNSLYAIVSVYITSKVIGGMIDGMKFGRAAFIISPKWEEISLAIMKEIDRGNTAIPGKGMYTKEDRMLLYVVVAPKQVQKLREVVYAIDPDAFITIAEVKEVLGEGFMNMVEI</sequence>
<dbReference type="Proteomes" id="UP000007468">
    <property type="component" value="Chromosome"/>
</dbReference>
<feature type="domain" description="DUF2179" evidence="7">
    <location>
        <begin position="233"/>
        <end position="287"/>
    </location>
</feature>
<feature type="transmembrane region" description="Helical" evidence="6">
    <location>
        <begin position="62"/>
        <end position="81"/>
    </location>
</feature>
<name>D6GQL1_FILAD</name>
<feature type="transmembrane region" description="Helical" evidence="6">
    <location>
        <begin position="162"/>
        <end position="181"/>
    </location>
</feature>
<dbReference type="PANTHER" id="PTHR33545">
    <property type="entry name" value="UPF0750 MEMBRANE PROTEIN YITT-RELATED"/>
    <property type="match status" value="1"/>
</dbReference>
<keyword evidence="2" id="KW-1003">Cell membrane</keyword>
<dbReference type="EMBL" id="CP002390">
    <property type="protein sequence ID" value="EFE29064.2"/>
    <property type="molecule type" value="Genomic_DNA"/>
</dbReference>
<dbReference type="InterPro" id="IPR019264">
    <property type="entry name" value="DUF2179"/>
</dbReference>
<feature type="transmembrane region" description="Helical" evidence="6">
    <location>
        <begin position="93"/>
        <end position="112"/>
    </location>
</feature>
<gene>
    <name evidence="8" type="ordered locus">HMPREF0389_00986</name>
</gene>